<dbReference type="Proteomes" id="UP000235145">
    <property type="component" value="Unassembled WGS sequence"/>
</dbReference>
<proteinExistence type="predicted"/>
<evidence type="ECO:0000256" key="1">
    <source>
        <dbReference type="SAM" id="MobiDB-lite"/>
    </source>
</evidence>
<dbReference type="SUPFAM" id="SSF50249">
    <property type="entry name" value="Nucleic acid-binding proteins"/>
    <property type="match status" value="1"/>
</dbReference>
<dbReference type="InterPro" id="IPR012340">
    <property type="entry name" value="NA-bd_OB-fold"/>
</dbReference>
<evidence type="ECO:0008006" key="4">
    <source>
        <dbReference type="Google" id="ProtNLM"/>
    </source>
</evidence>
<dbReference type="EMBL" id="NBSK02000002">
    <property type="protein sequence ID" value="KAJ0223483.1"/>
    <property type="molecule type" value="Genomic_DNA"/>
</dbReference>
<organism evidence="2 3">
    <name type="scientific">Lactuca sativa</name>
    <name type="common">Garden lettuce</name>
    <dbReference type="NCBI Taxonomy" id="4236"/>
    <lineage>
        <taxon>Eukaryota</taxon>
        <taxon>Viridiplantae</taxon>
        <taxon>Streptophyta</taxon>
        <taxon>Embryophyta</taxon>
        <taxon>Tracheophyta</taxon>
        <taxon>Spermatophyta</taxon>
        <taxon>Magnoliopsida</taxon>
        <taxon>eudicotyledons</taxon>
        <taxon>Gunneridae</taxon>
        <taxon>Pentapetalae</taxon>
        <taxon>asterids</taxon>
        <taxon>campanulids</taxon>
        <taxon>Asterales</taxon>
        <taxon>Asteraceae</taxon>
        <taxon>Cichorioideae</taxon>
        <taxon>Cichorieae</taxon>
        <taxon>Lactucinae</taxon>
        <taxon>Lactuca</taxon>
    </lineage>
</organism>
<evidence type="ECO:0000313" key="3">
    <source>
        <dbReference type="Proteomes" id="UP000235145"/>
    </source>
</evidence>
<keyword evidence="3" id="KW-1185">Reference proteome</keyword>
<comment type="caution">
    <text evidence="2">The sequence shown here is derived from an EMBL/GenBank/DDBJ whole genome shotgun (WGS) entry which is preliminary data.</text>
</comment>
<dbReference type="AlphaFoldDB" id="A0A9R1WGM6"/>
<reference evidence="2 3" key="1">
    <citation type="journal article" date="2017" name="Nat. Commun.">
        <title>Genome assembly with in vitro proximity ligation data and whole-genome triplication in lettuce.</title>
        <authorList>
            <person name="Reyes-Chin-Wo S."/>
            <person name="Wang Z."/>
            <person name="Yang X."/>
            <person name="Kozik A."/>
            <person name="Arikit S."/>
            <person name="Song C."/>
            <person name="Xia L."/>
            <person name="Froenicke L."/>
            <person name="Lavelle D.O."/>
            <person name="Truco M.J."/>
            <person name="Xia R."/>
            <person name="Zhu S."/>
            <person name="Xu C."/>
            <person name="Xu H."/>
            <person name="Xu X."/>
            <person name="Cox K."/>
            <person name="Korf I."/>
            <person name="Meyers B.C."/>
            <person name="Michelmore R.W."/>
        </authorList>
    </citation>
    <scope>NUCLEOTIDE SEQUENCE [LARGE SCALE GENOMIC DNA]</scope>
    <source>
        <strain evidence="3">cv. Salinas</strain>
        <tissue evidence="2">Seedlings</tissue>
    </source>
</reference>
<accession>A0A9R1WGM6</accession>
<dbReference type="Gene3D" id="2.40.50.140">
    <property type="entry name" value="Nucleic acid-binding proteins"/>
    <property type="match status" value="1"/>
</dbReference>
<name>A0A9R1WGM6_LACSA</name>
<protein>
    <recommendedName>
        <fullName evidence="4">Replication factor A C-terminal domain-containing protein</fullName>
    </recommendedName>
</protein>
<evidence type="ECO:0000313" key="2">
    <source>
        <dbReference type="EMBL" id="KAJ0223483.1"/>
    </source>
</evidence>
<gene>
    <name evidence="2" type="ORF">LSAT_V11C200083720</name>
</gene>
<feature type="region of interest" description="Disordered" evidence="1">
    <location>
        <begin position="40"/>
        <end position="60"/>
    </location>
</feature>
<sequence length="182" mass="20550">MVSKSMVFIAVVKRLHQKEKRSNSLRIGLVVCIRCPGHGRPRPRPTTNHRGGVHGRGSWPTRPRTTSCYVHRVVLQDKTFIVRGLITNFVFQNNWYQTTCPTCKDPILKRGPQWYCSAHSTIENPTFTDPTDSISAIISDTSCRKLLNSTLEKLISDNPLINRKILPSIISGHKGQTKTMSI</sequence>